<proteinExistence type="predicted"/>
<organism evidence="3 4">
    <name type="scientific">Botryosphaeria dothidea</name>
    <dbReference type="NCBI Taxonomy" id="55169"/>
    <lineage>
        <taxon>Eukaryota</taxon>
        <taxon>Fungi</taxon>
        <taxon>Dikarya</taxon>
        <taxon>Ascomycota</taxon>
        <taxon>Pezizomycotina</taxon>
        <taxon>Dothideomycetes</taxon>
        <taxon>Dothideomycetes incertae sedis</taxon>
        <taxon>Botryosphaeriales</taxon>
        <taxon>Botryosphaeriaceae</taxon>
        <taxon>Botryosphaeria</taxon>
    </lineage>
</organism>
<dbReference type="Proteomes" id="UP000572817">
    <property type="component" value="Unassembled WGS sequence"/>
</dbReference>
<feature type="region of interest" description="Disordered" evidence="2">
    <location>
        <begin position="35"/>
        <end position="66"/>
    </location>
</feature>
<dbReference type="OrthoDB" id="3781185at2759"/>
<evidence type="ECO:0000256" key="1">
    <source>
        <dbReference type="SAM" id="Coils"/>
    </source>
</evidence>
<feature type="coiled-coil region" evidence="1">
    <location>
        <begin position="67"/>
        <end position="101"/>
    </location>
</feature>
<dbReference type="AlphaFoldDB" id="A0A8H4IUB1"/>
<comment type="caution">
    <text evidence="3">The sequence shown here is derived from an EMBL/GenBank/DDBJ whole genome shotgun (WGS) entry which is preliminary data.</text>
</comment>
<evidence type="ECO:0000256" key="2">
    <source>
        <dbReference type="SAM" id="MobiDB-lite"/>
    </source>
</evidence>
<sequence>MTSSKPIVILKSSDDWDEWYFIIQSRAKKAQIFAYIDPSKPEKPEQPTKPTRPSEPESSDDENDRIWDRYKIRREDYKEDLKQYEKRIKEINNLSSVIEDSVSQPLLPILLKLKEDSHPYSQLYALKARLQPTSQTQEDLVINHLRQLEKSPSSQNLEKWLAQWEETVFKAESLGLPNVLGDRGKKNFLKALTSYDVQ</sequence>
<reference evidence="3" key="1">
    <citation type="submission" date="2020-04" db="EMBL/GenBank/DDBJ databases">
        <title>Genome Assembly and Annotation of Botryosphaeria dothidea sdau 11-99, a Latent Pathogen of Apple Fruit Ring Rot in China.</title>
        <authorList>
            <person name="Yu C."/>
            <person name="Diao Y."/>
            <person name="Lu Q."/>
            <person name="Zhao J."/>
            <person name="Cui S."/>
            <person name="Peng C."/>
            <person name="He B."/>
            <person name="Liu H."/>
        </authorList>
    </citation>
    <scope>NUCLEOTIDE SEQUENCE [LARGE SCALE GENOMIC DNA]</scope>
    <source>
        <strain evidence="3">Sdau11-99</strain>
    </source>
</reference>
<protein>
    <submittedName>
        <fullName evidence="3">Integrase catalytic core</fullName>
    </submittedName>
</protein>
<evidence type="ECO:0000313" key="4">
    <source>
        <dbReference type="Proteomes" id="UP000572817"/>
    </source>
</evidence>
<dbReference type="EMBL" id="WWBZ02000033">
    <property type="protein sequence ID" value="KAF4307321.1"/>
    <property type="molecule type" value="Genomic_DNA"/>
</dbReference>
<gene>
    <name evidence="3" type="ORF">GTA08_BOTSDO06105</name>
</gene>
<keyword evidence="1" id="KW-0175">Coiled coil</keyword>
<evidence type="ECO:0000313" key="3">
    <source>
        <dbReference type="EMBL" id="KAF4307321.1"/>
    </source>
</evidence>
<name>A0A8H4IUB1_9PEZI</name>
<keyword evidence="4" id="KW-1185">Reference proteome</keyword>
<accession>A0A8H4IUB1</accession>